<sequence>MERPAFWRVPHNKPDPGEGYYELGIILFDLLRVPSLTRFKCRRSEIVSFLKLMIPSRSLTSHTEIDSMASFVTGIIALAYPDDDGQYNPVGFKPNTDEEGKTLDPIYKLHQYDDGWEVAMVTATF</sequence>
<dbReference type="AlphaFoldDB" id="A0A7R9NXC4"/>
<proteinExistence type="predicted"/>
<reference evidence="1" key="1">
    <citation type="submission" date="2020-11" db="EMBL/GenBank/DDBJ databases">
        <authorList>
            <person name="Tran Van P."/>
        </authorList>
    </citation>
    <scope>NUCLEOTIDE SEQUENCE</scope>
</reference>
<organism evidence="1">
    <name type="scientific">Timema tahoe</name>
    <dbReference type="NCBI Taxonomy" id="61484"/>
    <lineage>
        <taxon>Eukaryota</taxon>
        <taxon>Metazoa</taxon>
        <taxon>Ecdysozoa</taxon>
        <taxon>Arthropoda</taxon>
        <taxon>Hexapoda</taxon>
        <taxon>Insecta</taxon>
        <taxon>Pterygota</taxon>
        <taxon>Neoptera</taxon>
        <taxon>Polyneoptera</taxon>
        <taxon>Phasmatodea</taxon>
        <taxon>Timematodea</taxon>
        <taxon>Timematoidea</taxon>
        <taxon>Timematidae</taxon>
        <taxon>Timema</taxon>
    </lineage>
</organism>
<name>A0A7R9NXC4_9NEOP</name>
<gene>
    <name evidence="1" type="ORF">TTEB3V08_LOCUS7698</name>
</gene>
<accession>A0A7R9NXC4</accession>
<dbReference type="EMBL" id="OE003114">
    <property type="protein sequence ID" value="CAD7459750.1"/>
    <property type="molecule type" value="Genomic_DNA"/>
</dbReference>
<protein>
    <submittedName>
        <fullName evidence="1">Uncharacterized protein</fullName>
    </submittedName>
</protein>
<evidence type="ECO:0000313" key="1">
    <source>
        <dbReference type="EMBL" id="CAD7459750.1"/>
    </source>
</evidence>